<feature type="transmembrane region" description="Helical" evidence="13">
    <location>
        <begin position="84"/>
        <end position="103"/>
    </location>
</feature>
<evidence type="ECO:0000256" key="13">
    <source>
        <dbReference type="SAM" id="Phobius"/>
    </source>
</evidence>
<sequence length="220" mass="23917">MPRRRFDRDGAEFGRGLGFFDAIYGFAITLLIVNVDLPPAEAWRSLSTLLHAGLGSHLLGFAISFIVIAVFWRNNTALLSRFRGLDGPVIAANLATAGLIVLVPFSTQGISDPETSAYPLATAWYAVNVASAMLSQAVMLEIGRARGLLVDDIPRSAYWASRVDVAAQIAVFLVSIPIAYLLGPVWAQVSWLLLIVVGRITGVWSERIVERDREGGQPPR</sequence>
<keyword evidence="8 13" id="KW-1133">Transmembrane helix</keyword>
<proteinExistence type="inferred from homology"/>
<dbReference type="EMBL" id="JAGDYM010000001">
    <property type="protein sequence ID" value="MBO1900428.1"/>
    <property type="molecule type" value="Genomic_DNA"/>
</dbReference>
<evidence type="ECO:0000256" key="11">
    <source>
        <dbReference type="ARBA" id="ARBA00023303"/>
    </source>
</evidence>
<keyword evidence="15" id="KW-1185">Reference proteome</keyword>
<evidence type="ECO:0000256" key="9">
    <source>
        <dbReference type="ARBA" id="ARBA00023065"/>
    </source>
</evidence>
<dbReference type="GO" id="GO:0005267">
    <property type="term" value="F:potassium channel activity"/>
    <property type="evidence" value="ECO:0007669"/>
    <property type="project" value="UniProtKB-KW"/>
</dbReference>
<dbReference type="InterPro" id="IPR010617">
    <property type="entry name" value="TMEM175-like"/>
</dbReference>
<keyword evidence="6" id="KW-0631">Potassium channel</keyword>
<evidence type="ECO:0000256" key="5">
    <source>
        <dbReference type="ARBA" id="ARBA00022692"/>
    </source>
</evidence>
<evidence type="ECO:0000256" key="3">
    <source>
        <dbReference type="ARBA" id="ARBA00022448"/>
    </source>
</evidence>
<evidence type="ECO:0000313" key="14">
    <source>
        <dbReference type="EMBL" id="MBO1900428.1"/>
    </source>
</evidence>
<evidence type="ECO:0000256" key="4">
    <source>
        <dbReference type="ARBA" id="ARBA00022538"/>
    </source>
</evidence>
<evidence type="ECO:0000256" key="7">
    <source>
        <dbReference type="ARBA" id="ARBA00022958"/>
    </source>
</evidence>
<name>A0A939MGS9_9MICO</name>
<dbReference type="GO" id="GO:0016020">
    <property type="term" value="C:membrane"/>
    <property type="evidence" value="ECO:0007669"/>
    <property type="project" value="UniProtKB-SubCell"/>
</dbReference>
<keyword evidence="3" id="KW-0813">Transport</keyword>
<evidence type="ECO:0000256" key="2">
    <source>
        <dbReference type="ARBA" id="ARBA00006920"/>
    </source>
</evidence>
<evidence type="ECO:0000256" key="8">
    <source>
        <dbReference type="ARBA" id="ARBA00022989"/>
    </source>
</evidence>
<dbReference type="Pfam" id="PF06736">
    <property type="entry name" value="TMEM175"/>
    <property type="match status" value="1"/>
</dbReference>
<evidence type="ECO:0000256" key="12">
    <source>
        <dbReference type="ARBA" id="ARBA00034430"/>
    </source>
</evidence>
<feature type="transmembrane region" description="Helical" evidence="13">
    <location>
        <begin position="12"/>
        <end position="33"/>
    </location>
</feature>
<keyword evidence="5 13" id="KW-0812">Transmembrane</keyword>
<feature type="transmembrane region" description="Helical" evidence="13">
    <location>
        <begin position="53"/>
        <end position="72"/>
    </location>
</feature>
<keyword evidence="4" id="KW-0633">Potassium transport</keyword>
<evidence type="ECO:0000256" key="10">
    <source>
        <dbReference type="ARBA" id="ARBA00023136"/>
    </source>
</evidence>
<dbReference type="Proteomes" id="UP000664382">
    <property type="component" value="Unassembled WGS sequence"/>
</dbReference>
<dbReference type="GO" id="GO:0015252">
    <property type="term" value="F:proton channel activity"/>
    <property type="evidence" value="ECO:0007669"/>
    <property type="project" value="InterPro"/>
</dbReference>
<comment type="catalytic activity">
    <reaction evidence="12">
        <text>K(+)(in) = K(+)(out)</text>
        <dbReference type="Rhea" id="RHEA:29463"/>
        <dbReference type="ChEBI" id="CHEBI:29103"/>
    </reaction>
</comment>
<evidence type="ECO:0000313" key="15">
    <source>
        <dbReference type="Proteomes" id="UP000664382"/>
    </source>
</evidence>
<comment type="caution">
    <text evidence="14">The sequence shown here is derived from an EMBL/GenBank/DDBJ whole genome shotgun (WGS) entry which is preliminary data.</text>
</comment>
<comment type="subcellular location">
    <subcellularLocation>
        <location evidence="1">Membrane</location>
        <topology evidence="1">Multi-pass membrane protein</topology>
    </subcellularLocation>
</comment>
<keyword evidence="7" id="KW-0630">Potassium</keyword>
<feature type="transmembrane region" description="Helical" evidence="13">
    <location>
        <begin position="163"/>
        <end position="182"/>
    </location>
</feature>
<keyword evidence="11" id="KW-0407">Ion channel</keyword>
<comment type="similarity">
    <text evidence="2">Belongs to the TMEM175 family.</text>
</comment>
<reference evidence="14" key="1">
    <citation type="submission" date="2021-03" db="EMBL/GenBank/DDBJ databases">
        <title>Leucobacter chromiisoli sp. nov., isolated from chromium-containing soil of chemical plant.</title>
        <authorList>
            <person name="Xu Z."/>
        </authorList>
    </citation>
    <scope>NUCLEOTIDE SEQUENCE</scope>
    <source>
        <strain evidence="14">S27</strain>
    </source>
</reference>
<feature type="transmembrane region" description="Helical" evidence="13">
    <location>
        <begin position="123"/>
        <end position="142"/>
    </location>
</feature>
<protein>
    <submittedName>
        <fullName evidence="14">DUF1211 domain-containing protein</fullName>
    </submittedName>
</protein>
<evidence type="ECO:0000256" key="6">
    <source>
        <dbReference type="ARBA" id="ARBA00022826"/>
    </source>
</evidence>
<dbReference type="RefSeq" id="WP_208095063.1">
    <property type="nucleotide sequence ID" value="NZ_JAGDYM010000001.1"/>
</dbReference>
<dbReference type="AlphaFoldDB" id="A0A939MGS9"/>
<accession>A0A939MGS9</accession>
<keyword evidence="10 13" id="KW-0472">Membrane</keyword>
<organism evidence="14 15">
    <name type="scientific">Leucobacter weissii</name>
    <dbReference type="NCBI Taxonomy" id="1983706"/>
    <lineage>
        <taxon>Bacteria</taxon>
        <taxon>Bacillati</taxon>
        <taxon>Actinomycetota</taxon>
        <taxon>Actinomycetes</taxon>
        <taxon>Micrococcales</taxon>
        <taxon>Microbacteriaceae</taxon>
        <taxon>Leucobacter</taxon>
    </lineage>
</organism>
<gene>
    <name evidence="14" type="ORF">J4H92_00500</name>
</gene>
<keyword evidence="9" id="KW-0406">Ion transport</keyword>
<evidence type="ECO:0000256" key="1">
    <source>
        <dbReference type="ARBA" id="ARBA00004141"/>
    </source>
</evidence>